<proteinExistence type="inferred from homology"/>
<dbReference type="PANTHER" id="PTHR38097">
    <property type="match status" value="1"/>
</dbReference>
<dbReference type="Gene3D" id="1.10.287.1050">
    <property type="entry name" value="H-NS histone-like proteins"/>
    <property type="match status" value="1"/>
</dbReference>
<dbReference type="InterPro" id="IPR027444">
    <property type="entry name" value="H-NS_C_dom"/>
</dbReference>
<protein>
    <submittedName>
        <fullName evidence="6">DNA-binding protein H-NS</fullName>
    </submittedName>
</protein>
<dbReference type="Pfam" id="PF22470">
    <property type="entry name" value="Histone_HNS_N"/>
    <property type="match status" value="1"/>
</dbReference>
<evidence type="ECO:0000256" key="3">
    <source>
        <dbReference type="ARBA" id="ARBA00022490"/>
    </source>
</evidence>
<keyword evidence="3" id="KW-0963">Cytoplasm</keyword>
<dbReference type="InterPro" id="IPR037150">
    <property type="entry name" value="H-NS_C_dom_sf"/>
</dbReference>
<evidence type="ECO:0000256" key="1">
    <source>
        <dbReference type="ARBA" id="ARBA00004453"/>
    </source>
</evidence>
<evidence type="ECO:0000256" key="2">
    <source>
        <dbReference type="ARBA" id="ARBA00010610"/>
    </source>
</evidence>
<dbReference type="GO" id="GO:0003681">
    <property type="term" value="F:bent DNA binding"/>
    <property type="evidence" value="ECO:0007669"/>
    <property type="project" value="TreeGrafter"/>
</dbReference>
<organism evidence="6">
    <name type="scientific">Salmonella typhi</name>
    <dbReference type="NCBI Taxonomy" id="90370"/>
    <lineage>
        <taxon>Bacteria</taxon>
        <taxon>Pseudomonadati</taxon>
        <taxon>Pseudomonadota</taxon>
        <taxon>Gammaproteobacteria</taxon>
        <taxon>Enterobacterales</taxon>
        <taxon>Enterobacteriaceae</taxon>
        <taxon>Salmonella</taxon>
    </lineage>
</organism>
<feature type="domain" description="DNA-binding protein H-NS-like C-terminal" evidence="5">
    <location>
        <begin position="115"/>
        <end position="162"/>
    </location>
</feature>
<reference evidence="6" key="1">
    <citation type="submission" date="2016-09" db="EMBL/GenBank/DDBJ databases">
        <title>Whole genome sequence analysis of Salmonella Typhi isolated in Thailand before and after the introduction of a national immunization program.</title>
        <authorList>
            <person name="Dyson Z.A."/>
            <person name="Thanh D.P."/>
            <person name="Bodhidatta L."/>
            <person name="Mason C.J."/>
            <person name="Rabaa M.A."/>
            <person name="Vinh P.V."/>
            <person name="Thanh T.H."/>
            <person name="Thwaites G.E."/>
            <person name="Baker S."/>
            <person name="Holt K.E."/>
        </authorList>
    </citation>
    <scope>NUCLEOTIDE SEQUENCE</scope>
    <source>
        <strain evidence="6">Salmonella Typhi Ty031 plasmid pTy031_01</strain>
        <plasmid evidence="6">pTy031_01</plasmid>
    </source>
</reference>
<dbReference type="SMART" id="SM00528">
    <property type="entry name" value="HNS"/>
    <property type="match status" value="1"/>
</dbReference>
<dbReference type="GO" id="GO:0009295">
    <property type="term" value="C:nucleoid"/>
    <property type="evidence" value="ECO:0007669"/>
    <property type="project" value="UniProtKB-SubCell"/>
</dbReference>
<dbReference type="SUPFAM" id="SSF81273">
    <property type="entry name" value="H-NS histone-like proteins"/>
    <property type="match status" value="2"/>
</dbReference>
<dbReference type="EMBL" id="KX833210">
    <property type="protein sequence ID" value="API82913.1"/>
    <property type="molecule type" value="Genomic_DNA"/>
</dbReference>
<dbReference type="GO" id="GO:0005829">
    <property type="term" value="C:cytosol"/>
    <property type="evidence" value="ECO:0007669"/>
    <property type="project" value="TreeGrafter"/>
</dbReference>
<dbReference type="GO" id="GO:0046983">
    <property type="term" value="F:protein dimerization activity"/>
    <property type="evidence" value="ECO:0007669"/>
    <property type="project" value="InterPro"/>
</dbReference>
<dbReference type="RefSeq" id="WP_235671601.1">
    <property type="nucleotide sequence ID" value="NZ_KX833210.1"/>
</dbReference>
<gene>
    <name evidence="6" type="primary">hns</name>
</gene>
<dbReference type="InterPro" id="IPR027454">
    <property type="entry name" value="Histone_HNS_N"/>
</dbReference>
<comment type="subcellular location">
    <subcellularLocation>
        <location evidence="1">Cytoplasm</location>
        <location evidence="1">Nucleoid</location>
    </subcellularLocation>
</comment>
<dbReference type="GO" id="GO:0000976">
    <property type="term" value="F:transcription cis-regulatory region binding"/>
    <property type="evidence" value="ECO:0007669"/>
    <property type="project" value="TreeGrafter"/>
</dbReference>
<dbReference type="GO" id="GO:0030527">
    <property type="term" value="F:structural constituent of chromatin"/>
    <property type="evidence" value="ECO:0007669"/>
    <property type="project" value="InterPro"/>
</dbReference>
<dbReference type="InterPro" id="IPR001801">
    <property type="entry name" value="Histone_HNS"/>
</dbReference>
<evidence type="ECO:0000256" key="4">
    <source>
        <dbReference type="ARBA" id="ARBA00023125"/>
    </source>
</evidence>
<dbReference type="Pfam" id="PF00816">
    <property type="entry name" value="Histone_HNS"/>
    <property type="match status" value="1"/>
</dbReference>
<name>A0A1L4BLU3_SALTI</name>
<dbReference type="PIRSF" id="PIRSF002096">
    <property type="entry name" value="HnS"/>
    <property type="match status" value="1"/>
</dbReference>
<keyword evidence="4 6" id="KW-0238">DNA-binding</keyword>
<dbReference type="InterPro" id="IPR054180">
    <property type="entry name" value="H-NS-like_N"/>
</dbReference>
<keyword evidence="6" id="KW-0614">Plasmid</keyword>
<sequence length="166" mass="18981">MIDTKCLKCYVRRVNDFKEDFLMSLSTLNNIRTIRKEAREISFEIFEEILEKMKKVHEELLADQLEIEEKRAKKLALMEQFREMLAAEGIEGISISEIADGVAAPAAKNGKGAKGDKRGAVERKYAYKDENGKEVLWSGRGRLPKPVEEAMKKGAKKEDFLIKKED</sequence>
<dbReference type="Gene3D" id="4.10.430.10">
    <property type="entry name" value="Histone-like protein H-NS, C-terminal domain"/>
    <property type="match status" value="1"/>
</dbReference>
<evidence type="ECO:0000313" key="6">
    <source>
        <dbReference type="EMBL" id="API82913.1"/>
    </source>
</evidence>
<geneLocation type="plasmid" evidence="6">
    <name>pTy031_01</name>
</geneLocation>
<dbReference type="PANTHER" id="PTHR38097:SF2">
    <property type="entry name" value="DNA-BINDING PROTEIN STPA"/>
    <property type="match status" value="1"/>
</dbReference>
<dbReference type="GO" id="GO:0003680">
    <property type="term" value="F:minor groove of adenine-thymine-rich DNA binding"/>
    <property type="evidence" value="ECO:0007669"/>
    <property type="project" value="TreeGrafter"/>
</dbReference>
<dbReference type="GO" id="GO:0001217">
    <property type="term" value="F:DNA-binding transcription repressor activity"/>
    <property type="evidence" value="ECO:0007669"/>
    <property type="project" value="TreeGrafter"/>
</dbReference>
<accession>A0A1L4BLU3</accession>
<dbReference type="GO" id="GO:0032993">
    <property type="term" value="C:protein-DNA complex"/>
    <property type="evidence" value="ECO:0007669"/>
    <property type="project" value="TreeGrafter"/>
</dbReference>
<dbReference type="AlphaFoldDB" id="A0A1L4BLU3"/>
<comment type="similarity">
    <text evidence="2">Belongs to the histone-like protein H-NS family.</text>
</comment>
<evidence type="ECO:0000259" key="5">
    <source>
        <dbReference type="SMART" id="SM00528"/>
    </source>
</evidence>